<evidence type="ECO:0000256" key="14">
    <source>
        <dbReference type="PIRSR" id="PIRSR601508-2"/>
    </source>
</evidence>
<feature type="domain" description="Ionotropic glutamate receptor C-terminal" evidence="17">
    <location>
        <begin position="505"/>
        <end position="782"/>
    </location>
</feature>
<dbReference type="PANTHER" id="PTHR42643:SF24">
    <property type="entry name" value="IONOTROPIC RECEPTOR 60A"/>
    <property type="match status" value="1"/>
</dbReference>
<dbReference type="AlphaFoldDB" id="A0A147BB02"/>
<evidence type="ECO:0000256" key="16">
    <source>
        <dbReference type="SAM" id="Phobius"/>
    </source>
</evidence>
<evidence type="ECO:0000256" key="13">
    <source>
        <dbReference type="PIRSR" id="PIRSR601508-1"/>
    </source>
</evidence>
<evidence type="ECO:0000256" key="5">
    <source>
        <dbReference type="ARBA" id="ARBA00022692"/>
    </source>
</evidence>
<keyword evidence="10" id="KW-0325">Glycoprotein</keyword>
<feature type="transmembrane region" description="Helical" evidence="16">
    <location>
        <begin position="578"/>
        <end position="600"/>
    </location>
</feature>
<feature type="domain" description="Ionotropic glutamate receptor L-glutamate and glycine-binding" evidence="18">
    <location>
        <begin position="381"/>
        <end position="490"/>
    </location>
</feature>
<keyword evidence="15" id="KW-1015">Disulfide bond</keyword>
<feature type="transmembrane region" description="Helical" evidence="16">
    <location>
        <begin position="507"/>
        <end position="526"/>
    </location>
</feature>
<keyword evidence="3" id="KW-0813">Transport</keyword>
<accession>A0A147BB02</accession>
<protein>
    <submittedName>
        <fullName evidence="19">Putative glutamate receptor ionotropic delta-2-like protein</fullName>
    </submittedName>
</protein>
<dbReference type="Pfam" id="PF10613">
    <property type="entry name" value="Lig_chan-Glu_bd"/>
    <property type="match status" value="1"/>
</dbReference>
<dbReference type="Gene3D" id="3.40.190.10">
    <property type="entry name" value="Periplasmic binding protein-like II"/>
    <property type="match status" value="1"/>
</dbReference>
<name>A0A147BB02_IXORI</name>
<dbReference type="GO" id="GO:0005886">
    <property type="term" value="C:plasma membrane"/>
    <property type="evidence" value="ECO:0007669"/>
    <property type="project" value="UniProtKB-SubCell"/>
</dbReference>
<dbReference type="PRINTS" id="PR00177">
    <property type="entry name" value="NMDARECEPTOR"/>
</dbReference>
<evidence type="ECO:0000256" key="7">
    <source>
        <dbReference type="ARBA" id="ARBA00023065"/>
    </source>
</evidence>
<dbReference type="Gene3D" id="1.10.287.70">
    <property type="match status" value="1"/>
</dbReference>
<dbReference type="EMBL" id="GEGO01007471">
    <property type="protein sequence ID" value="JAR87933.1"/>
    <property type="molecule type" value="Transcribed_RNA"/>
</dbReference>
<proteinExistence type="inferred from homology"/>
<evidence type="ECO:0000256" key="3">
    <source>
        <dbReference type="ARBA" id="ARBA00022448"/>
    </source>
</evidence>
<dbReference type="GO" id="GO:0050906">
    <property type="term" value="P:detection of stimulus involved in sensory perception"/>
    <property type="evidence" value="ECO:0007669"/>
    <property type="project" value="UniProtKB-ARBA"/>
</dbReference>
<dbReference type="InterPro" id="IPR052192">
    <property type="entry name" value="Insect_Ionotropic_Sensory_Rcpt"/>
</dbReference>
<feature type="binding site" evidence="13">
    <location>
        <position position="468"/>
    </location>
    <ligand>
        <name>L-glutamate</name>
        <dbReference type="ChEBI" id="CHEBI:29985"/>
    </ligand>
</feature>
<feature type="transmembrane region" description="Helical" evidence="16">
    <location>
        <begin position="775"/>
        <end position="798"/>
    </location>
</feature>
<feature type="binding site" evidence="13">
    <location>
        <position position="676"/>
    </location>
    <ligand>
        <name>L-glutamate</name>
        <dbReference type="ChEBI" id="CHEBI:29985"/>
    </ligand>
</feature>
<reference evidence="19" key="1">
    <citation type="journal article" date="2018" name="PLoS Negl. Trop. Dis.">
        <title>Sialome diversity of ticks revealed by RNAseq of single tick salivary glands.</title>
        <authorList>
            <person name="Perner J."/>
            <person name="Kropackova S."/>
            <person name="Kopacek P."/>
            <person name="Ribeiro J.M."/>
        </authorList>
    </citation>
    <scope>NUCLEOTIDE SEQUENCE</scope>
    <source>
        <strain evidence="19">Siblings of single egg batch collected in Ceske Budejovice</strain>
        <tissue evidence="19">Salivary glands</tissue>
    </source>
</reference>
<evidence type="ECO:0000256" key="2">
    <source>
        <dbReference type="ARBA" id="ARBA00008685"/>
    </source>
</evidence>
<dbReference type="Pfam" id="PF00060">
    <property type="entry name" value="Lig_chan"/>
    <property type="match status" value="1"/>
</dbReference>
<evidence type="ECO:0000256" key="11">
    <source>
        <dbReference type="ARBA" id="ARBA00023286"/>
    </source>
</evidence>
<evidence type="ECO:0000256" key="1">
    <source>
        <dbReference type="ARBA" id="ARBA00004651"/>
    </source>
</evidence>
<keyword evidence="4" id="KW-1003">Cell membrane</keyword>
<keyword evidence="7" id="KW-0406">Ion transport</keyword>
<evidence type="ECO:0000256" key="9">
    <source>
        <dbReference type="ARBA" id="ARBA00023170"/>
    </source>
</evidence>
<dbReference type="GO" id="GO:0015276">
    <property type="term" value="F:ligand-gated monoatomic ion channel activity"/>
    <property type="evidence" value="ECO:0007669"/>
    <property type="project" value="InterPro"/>
</dbReference>
<feature type="non-terminal residue" evidence="19">
    <location>
        <position position="1"/>
    </location>
</feature>
<evidence type="ECO:0000256" key="8">
    <source>
        <dbReference type="ARBA" id="ARBA00023136"/>
    </source>
</evidence>
<keyword evidence="5 16" id="KW-0812">Transmembrane</keyword>
<feature type="site" description="Crucial to convey clamshell closure to channel opening" evidence="14">
    <location>
        <position position="607"/>
    </location>
</feature>
<evidence type="ECO:0000313" key="19">
    <source>
        <dbReference type="EMBL" id="JAR87933.1"/>
    </source>
</evidence>
<dbReference type="GO" id="GO:0038023">
    <property type="term" value="F:signaling receptor activity"/>
    <property type="evidence" value="ECO:0007669"/>
    <property type="project" value="InterPro"/>
</dbReference>
<dbReference type="PANTHER" id="PTHR42643">
    <property type="entry name" value="IONOTROPIC RECEPTOR 20A-RELATED"/>
    <property type="match status" value="1"/>
</dbReference>
<dbReference type="InterPro" id="IPR001508">
    <property type="entry name" value="Iono_Glu_rcpt_met"/>
</dbReference>
<dbReference type="InterPro" id="IPR001320">
    <property type="entry name" value="Iontro_rcpt_C"/>
</dbReference>
<dbReference type="SUPFAM" id="SSF53850">
    <property type="entry name" value="Periplasmic binding protein-like II"/>
    <property type="match status" value="1"/>
</dbReference>
<feature type="disulfide bond" evidence="15">
    <location>
        <begin position="697"/>
        <end position="752"/>
    </location>
</feature>
<keyword evidence="9 19" id="KW-0675">Receptor</keyword>
<organism evidence="19">
    <name type="scientific">Ixodes ricinus</name>
    <name type="common">Common tick</name>
    <name type="synonym">Acarus ricinus</name>
    <dbReference type="NCBI Taxonomy" id="34613"/>
    <lineage>
        <taxon>Eukaryota</taxon>
        <taxon>Metazoa</taxon>
        <taxon>Ecdysozoa</taxon>
        <taxon>Arthropoda</taxon>
        <taxon>Chelicerata</taxon>
        <taxon>Arachnida</taxon>
        <taxon>Acari</taxon>
        <taxon>Parasitiformes</taxon>
        <taxon>Ixodida</taxon>
        <taxon>Ixodoidea</taxon>
        <taxon>Ixodidae</taxon>
        <taxon>Ixodinae</taxon>
        <taxon>Ixodes</taxon>
    </lineage>
</organism>
<comment type="subcellular location">
    <subcellularLocation>
        <location evidence="1">Cell membrane</location>
        <topology evidence="1">Multi-pass membrane protein</topology>
    </subcellularLocation>
</comment>
<keyword evidence="6 16" id="KW-1133">Transmembrane helix</keyword>
<keyword evidence="11" id="KW-1071">Ligand-gated ion channel</keyword>
<keyword evidence="12" id="KW-0407">Ion channel</keyword>
<evidence type="ECO:0000256" key="6">
    <source>
        <dbReference type="ARBA" id="ARBA00022989"/>
    </source>
</evidence>
<sequence>AVVLLKVKWNVFSDTPPPYAIVSIENRSKIRIVTVVGFPVSVCRLRNSGLVGLITVTGCGQAAFLGTRAKQMHLPHLALVRQNCEHLETGSAGDFFGDRDSMVAPYVEARDVDVVISKTEHEGFTDILVLYDEKFALYGMGLLMRRVQRSNVTFSYLRLSPDRKLVQRGIETVFRSQAERNSLYSGFGVLVFSNYTLAEQLEADLVIENNMDPNIILVVFYNGWDLGLNNWYYTRVTSYPYEKLIHVILRSFPRNVRNRMKRASYALDGKYHVYTYPEMYAVNFVGGIIEHLLQGTPNLSNGSRCDSSQDMFYEVYRKELKVLMESWGFRRDEANYSMLLLSPVEANTTQMKHIQDWTITNGTIKRVILRNRVSAFLQNRTIKLASLEYPPFIVLNRTSAGERKTYGTFLRLMAYLESIYGFRVEYLLLENTTSMGTLLGDYNWTGCLGMLNHREIDWVAFLDITEVRKRSFSLTDGFMSNTVGMMVQAPRIETRKLLFLKPFQNEVWLTILISLPIMSVVLWIIARTSPEHAQLAPNTREAGLVKFFNCVWYLYGALLQQGGVHLPAASSARIILGFWWLYVLVVMAYYSSNLIAFLTVPEIRWIVSSFKNAVDREDLYIYVPYGTGLHQEIDNSTNSVFRKLKNRLQHGRRASLIHDARGIVDQVAKGKAILLDDMRILKNLIEKDYEQGGSKHCRLSCMPEDIMHILVSIGTRKGSPFIKALNKDIIRLKSTGMLDLLLKNHTEHQHPCIRDYSTHAHGNSRPIGVRELEGVFLLLLFGTAISLITVPVELVVGLGSQRDKVQEIFQPASKKERKTPATIDLHRGWKHTQLKDSWTTVGPGGRFMTDRYPDFGRFGRRPIYVKEVPPFPHYRANWKDAGDSRKLHGHVVVIGNRP</sequence>
<evidence type="ECO:0000256" key="4">
    <source>
        <dbReference type="ARBA" id="ARBA00022475"/>
    </source>
</evidence>
<evidence type="ECO:0000256" key="15">
    <source>
        <dbReference type="PIRSR" id="PIRSR601508-3"/>
    </source>
</evidence>
<feature type="transmembrane region" description="Helical" evidence="16">
    <location>
        <begin position="547"/>
        <end position="566"/>
    </location>
</feature>
<dbReference type="InterPro" id="IPR019594">
    <property type="entry name" value="Glu/Gly-bd"/>
</dbReference>
<evidence type="ECO:0000259" key="17">
    <source>
        <dbReference type="Pfam" id="PF00060"/>
    </source>
</evidence>
<keyword evidence="8 16" id="KW-0472">Membrane</keyword>
<evidence type="ECO:0000256" key="12">
    <source>
        <dbReference type="ARBA" id="ARBA00023303"/>
    </source>
</evidence>
<dbReference type="FunFam" id="1.10.287.70:FF:000143">
    <property type="entry name" value="Probable glutamate receptor"/>
    <property type="match status" value="1"/>
</dbReference>
<evidence type="ECO:0000256" key="10">
    <source>
        <dbReference type="ARBA" id="ARBA00023180"/>
    </source>
</evidence>
<comment type="similarity">
    <text evidence="2">Belongs to the glutamate-gated ion channel (TC 1.A.10.1) family.</text>
</comment>
<evidence type="ECO:0000259" key="18">
    <source>
        <dbReference type="Pfam" id="PF10613"/>
    </source>
</evidence>